<dbReference type="Gene3D" id="3.90.226.30">
    <property type="match status" value="1"/>
</dbReference>
<dbReference type="Gene3D" id="3.40.50.11440">
    <property type="match status" value="1"/>
</dbReference>
<protein>
    <submittedName>
        <fullName evidence="2">D-mannonate epimerase</fullName>
    </submittedName>
</protein>
<feature type="domain" description="LarA-like N-terminal" evidence="1">
    <location>
        <begin position="18"/>
        <end position="185"/>
    </location>
</feature>
<reference evidence="3" key="1">
    <citation type="submission" date="2017-04" db="EMBL/GenBank/DDBJ databases">
        <authorList>
            <person name="Song Y."/>
            <person name="Cho B.-K."/>
        </authorList>
    </citation>
    <scope>NUCLEOTIDE SEQUENCE [LARGE SCALE GENOMIC DNA]</scope>
    <source>
        <strain evidence="3">SL1</strain>
    </source>
</reference>
<dbReference type="InterPro" id="IPR048068">
    <property type="entry name" value="LarA-like"/>
</dbReference>
<dbReference type="Pfam" id="PF09861">
    <property type="entry name" value="Lar_N"/>
    <property type="match status" value="1"/>
</dbReference>
<keyword evidence="3" id="KW-1185">Reference proteome</keyword>
<dbReference type="PANTHER" id="PTHR33171:SF17">
    <property type="entry name" value="LARA-LIKE N-TERMINAL DOMAIN-CONTAINING PROTEIN"/>
    <property type="match status" value="1"/>
</dbReference>
<evidence type="ECO:0000259" key="1">
    <source>
        <dbReference type="Pfam" id="PF09861"/>
    </source>
</evidence>
<gene>
    <name evidence="2" type="ORF">B9W14_09180</name>
</gene>
<name>A0A2U8DPD3_9CLOT</name>
<accession>A0A2U8DPD3</accession>
<dbReference type="InterPro" id="IPR018657">
    <property type="entry name" value="LarA-like_N"/>
</dbReference>
<proteinExistence type="predicted"/>
<evidence type="ECO:0000313" key="2">
    <source>
        <dbReference type="EMBL" id="AWI04657.1"/>
    </source>
</evidence>
<dbReference type="EMBL" id="CP020953">
    <property type="protein sequence ID" value="AWI04657.1"/>
    <property type="molecule type" value="Genomic_DNA"/>
</dbReference>
<dbReference type="Proteomes" id="UP000244910">
    <property type="component" value="Chromosome"/>
</dbReference>
<evidence type="ECO:0000313" key="3">
    <source>
        <dbReference type="Proteomes" id="UP000244910"/>
    </source>
</evidence>
<dbReference type="AlphaFoldDB" id="A0A2U8DPD3"/>
<organism evidence="2 3">
    <name type="scientific">Clostridium drakei</name>
    <dbReference type="NCBI Taxonomy" id="332101"/>
    <lineage>
        <taxon>Bacteria</taxon>
        <taxon>Bacillati</taxon>
        <taxon>Bacillota</taxon>
        <taxon>Clostridia</taxon>
        <taxon>Eubacteriales</taxon>
        <taxon>Clostridiaceae</taxon>
        <taxon>Clostridium</taxon>
    </lineage>
</organism>
<dbReference type="GO" id="GO:0050043">
    <property type="term" value="F:lactate racemase activity"/>
    <property type="evidence" value="ECO:0007669"/>
    <property type="project" value="InterPro"/>
</dbReference>
<dbReference type="KEGG" id="cdrk:B9W14_09180"/>
<dbReference type="RefSeq" id="WP_032075469.1">
    <property type="nucleotide sequence ID" value="NZ_CP020953.1"/>
</dbReference>
<dbReference type="OrthoDB" id="9770545at2"/>
<dbReference type="InterPro" id="IPR043166">
    <property type="entry name" value="LarA-like_C"/>
</dbReference>
<dbReference type="PANTHER" id="PTHR33171">
    <property type="entry name" value="LAR_N DOMAIN-CONTAINING PROTEIN"/>
    <property type="match status" value="1"/>
</dbReference>
<sequence length="424" mass="48311">MNKFVISLEKDSISQVEINQQINALIEQCELHNVKKILIIPPDFTRCYSMAGEITQVLYKKLSHHYHINIMPALGTHMSMDNEELDKMFGSEIPRDAFLIHDWRKDTVSLGKVPSEFVSEISSGLFAEEIEVEVNKRLVSGEYGLILSLGQVVPHEVVGMANYSKNIFVGCGGRQMINKSHMLSAVCGMEKAMGVCDTPARLVFDYAQEHYLSDLPLVYIQTVTTVKNNETELNGLYMGNKRTVFEQAVKRSQELNITYVEKPVKKVVAYLDEHELKTTWVGNKGIYRTRKIVADGGELILLAPGVRKFGENEETDVEIRKYGYKGRDYVLNLYNTVPDMKAKMMIAAHLIQGSSDDRFKITYATQHLTKEEIEGVGFNYMPLKEAYKLYDPDKLEDGYNTLENGEEIYFVRTPAMGLWTIREE</sequence>